<evidence type="ECO:0000256" key="3">
    <source>
        <dbReference type="ARBA" id="ARBA00022840"/>
    </source>
</evidence>
<dbReference type="InterPro" id="IPR037257">
    <property type="entry name" value="T2SS_E_N_sf"/>
</dbReference>
<evidence type="ECO:0000313" key="7">
    <source>
        <dbReference type="Proteomes" id="UP000316495"/>
    </source>
</evidence>
<dbReference type="SUPFAM" id="SSF52540">
    <property type="entry name" value="P-loop containing nucleoside triphosphate hydrolases"/>
    <property type="match status" value="1"/>
</dbReference>
<dbReference type="SMART" id="SM00382">
    <property type="entry name" value="AAA"/>
    <property type="match status" value="1"/>
</dbReference>
<dbReference type="InterPro" id="IPR001482">
    <property type="entry name" value="T2SS/T4SS_dom"/>
</dbReference>
<feature type="domain" description="AAA+ ATPase" evidence="5">
    <location>
        <begin position="496"/>
        <end position="617"/>
    </location>
</feature>
<evidence type="ECO:0000256" key="1">
    <source>
        <dbReference type="ARBA" id="ARBA00006611"/>
    </source>
</evidence>
<dbReference type="AlphaFoldDB" id="A0A554LN87"/>
<dbReference type="CDD" id="cd01129">
    <property type="entry name" value="PulE-GspE-like"/>
    <property type="match status" value="1"/>
</dbReference>
<dbReference type="SUPFAM" id="SSF160246">
    <property type="entry name" value="EspE N-terminal domain-like"/>
    <property type="match status" value="1"/>
</dbReference>
<organism evidence="6 7">
    <name type="scientific">Candidatus Berkelbacteria bacterium Athens1014_28</name>
    <dbReference type="NCBI Taxonomy" id="2017145"/>
    <lineage>
        <taxon>Bacteria</taxon>
        <taxon>Candidatus Berkelbacteria</taxon>
    </lineage>
</organism>
<dbReference type="Pfam" id="PF05157">
    <property type="entry name" value="MshEN"/>
    <property type="match status" value="1"/>
</dbReference>
<keyword evidence="2" id="KW-0547">Nucleotide-binding</keyword>
<sequence>MSSEKKNLFHQTSQFDGLAQALSTQLIVDVFVVQGLITPSDADKIKLRYKNNLAIERFLLSNKLISREAINKAYSIILKLPYVGLSNYQIKDEIRNILPKKVARQYLVLPFALKNNVLNLAIGSPGDLFLPGGKKVEDFLLKNGVSLELFIATPRDIISALEEKKTTGNITPAVDTFPVIFLRNRNIDIRLLKLLPLDFISKNRLAIFEQKGEKSFRVAAEDPYSPRIKKITDYLKNQNKIDLEQFSTSAEDINYLLSLYKKDDDARDQNEESATSEKQAATFSGVSNLFSEKPEFTVETEEEHSTSDNIGAQLPTNEKVEMVKREMEQMRQDEEEEKDIGKLIGQEIKTTQEFEKIVGEKSIPKLVAAMISYALNLGSSDIHIEPESKKVRLRFRVDGVLKDITGLPLDFESQVVSRVKILSGMKLDETRIPQDGRFSVNFENREVDVRVSVLPTVFGEKVVMRILDKTAGILSLEDLGFVGSAFKIVLEQLKKPYGVILATGPTGSGKSTTLYAILNRLNQPNVNVVTLEDPVEYEIPGVNQCQIKPKFGFTFADGLRSILRQDPNIIMVGEVRDADTAGMVTHAALTGHLVLTTLHTNDAASALPRLINMGVEPFLITSSINLIIAQRLVRRICLKCRERVDIPPALKESIEKELKMISESNKDDFSRIKKVEFYKGRGCPECSSGYRGRVGIYELLVMNDEIEKMAVSLRPASEIKDAAVKSGMLTMRQDGILKALSGLTTIDEILLATGEIGVGEAAILAKNRDEKKVEPEKNAKVLENGNSQKSV</sequence>
<dbReference type="GO" id="GO:0005886">
    <property type="term" value="C:plasma membrane"/>
    <property type="evidence" value="ECO:0007669"/>
    <property type="project" value="TreeGrafter"/>
</dbReference>
<proteinExistence type="inferred from homology"/>
<dbReference type="Gene3D" id="3.30.300.160">
    <property type="entry name" value="Type II secretion system, protein E, N-terminal domain"/>
    <property type="match status" value="1"/>
</dbReference>
<comment type="caution">
    <text evidence="6">The sequence shown here is derived from an EMBL/GenBank/DDBJ whole genome shotgun (WGS) entry which is preliminary data.</text>
</comment>
<name>A0A554LN87_9BACT</name>
<keyword evidence="3" id="KW-0067">ATP-binding</keyword>
<protein>
    <submittedName>
        <fullName evidence="6">Type IV pilus assembly protein PilB</fullName>
    </submittedName>
</protein>
<accession>A0A554LN87</accession>
<dbReference type="InterPro" id="IPR027417">
    <property type="entry name" value="P-loop_NTPase"/>
</dbReference>
<comment type="similarity">
    <text evidence="1">Belongs to the GSP E family.</text>
</comment>
<evidence type="ECO:0000256" key="4">
    <source>
        <dbReference type="SAM" id="MobiDB-lite"/>
    </source>
</evidence>
<evidence type="ECO:0000256" key="2">
    <source>
        <dbReference type="ARBA" id="ARBA00022741"/>
    </source>
</evidence>
<dbReference type="InterPro" id="IPR003593">
    <property type="entry name" value="AAA+_ATPase"/>
</dbReference>
<dbReference type="Gene3D" id="3.30.450.90">
    <property type="match status" value="1"/>
</dbReference>
<dbReference type="Gene3D" id="3.40.50.300">
    <property type="entry name" value="P-loop containing nucleotide triphosphate hydrolases"/>
    <property type="match status" value="1"/>
</dbReference>
<dbReference type="Pfam" id="PF00437">
    <property type="entry name" value="T2SSE"/>
    <property type="match status" value="1"/>
</dbReference>
<reference evidence="6 7" key="1">
    <citation type="submission" date="2017-07" db="EMBL/GenBank/DDBJ databases">
        <title>Mechanisms for carbon and nitrogen cycling indicate functional differentiation within the Candidate Phyla Radiation.</title>
        <authorList>
            <person name="Danczak R.E."/>
            <person name="Johnston M.D."/>
            <person name="Kenah C."/>
            <person name="Slattery M."/>
            <person name="Wrighton K.C."/>
            <person name="Wilkins M.J."/>
        </authorList>
    </citation>
    <scope>NUCLEOTIDE SEQUENCE [LARGE SCALE GENOMIC DNA]</scope>
    <source>
        <strain evidence="6">Athens1014_28</strain>
    </source>
</reference>
<evidence type="ECO:0000259" key="5">
    <source>
        <dbReference type="SMART" id="SM00382"/>
    </source>
</evidence>
<dbReference type="PANTHER" id="PTHR30258:SF1">
    <property type="entry name" value="PROTEIN TRANSPORT PROTEIN HOFB HOMOLOG"/>
    <property type="match status" value="1"/>
</dbReference>
<dbReference type="InterPro" id="IPR007831">
    <property type="entry name" value="T2SS_GspE_N"/>
</dbReference>
<feature type="compositionally biased region" description="Basic and acidic residues" evidence="4">
    <location>
        <begin position="767"/>
        <end position="780"/>
    </location>
</feature>
<dbReference type="GO" id="GO:0016887">
    <property type="term" value="F:ATP hydrolysis activity"/>
    <property type="evidence" value="ECO:0007669"/>
    <property type="project" value="TreeGrafter"/>
</dbReference>
<dbReference type="Proteomes" id="UP000316495">
    <property type="component" value="Unassembled WGS sequence"/>
</dbReference>
<feature type="region of interest" description="Disordered" evidence="4">
    <location>
        <begin position="767"/>
        <end position="791"/>
    </location>
</feature>
<dbReference type="EMBL" id="VMGN01000015">
    <property type="protein sequence ID" value="TSC94332.1"/>
    <property type="molecule type" value="Genomic_DNA"/>
</dbReference>
<gene>
    <name evidence="6" type="ORF">Athens101428_318</name>
</gene>
<evidence type="ECO:0000313" key="6">
    <source>
        <dbReference type="EMBL" id="TSC94332.1"/>
    </source>
</evidence>
<dbReference type="PANTHER" id="PTHR30258">
    <property type="entry name" value="TYPE II SECRETION SYSTEM PROTEIN GSPE-RELATED"/>
    <property type="match status" value="1"/>
</dbReference>
<dbReference type="GO" id="GO:0005524">
    <property type="term" value="F:ATP binding"/>
    <property type="evidence" value="ECO:0007669"/>
    <property type="project" value="UniProtKB-KW"/>
</dbReference>
<dbReference type="FunFam" id="3.40.50.300:FF:000398">
    <property type="entry name" value="Type IV pilus assembly ATPase PilB"/>
    <property type="match status" value="1"/>
</dbReference>